<keyword evidence="3" id="KW-1185">Reference proteome</keyword>
<feature type="compositionally biased region" description="Basic and acidic residues" evidence="1">
    <location>
        <begin position="38"/>
        <end position="57"/>
    </location>
</feature>
<evidence type="ECO:0000313" key="3">
    <source>
        <dbReference type="Proteomes" id="UP001066276"/>
    </source>
</evidence>
<proteinExistence type="predicted"/>
<organism evidence="2 3">
    <name type="scientific">Pleurodeles waltl</name>
    <name type="common">Iberian ribbed newt</name>
    <dbReference type="NCBI Taxonomy" id="8319"/>
    <lineage>
        <taxon>Eukaryota</taxon>
        <taxon>Metazoa</taxon>
        <taxon>Chordata</taxon>
        <taxon>Craniata</taxon>
        <taxon>Vertebrata</taxon>
        <taxon>Euteleostomi</taxon>
        <taxon>Amphibia</taxon>
        <taxon>Batrachia</taxon>
        <taxon>Caudata</taxon>
        <taxon>Salamandroidea</taxon>
        <taxon>Salamandridae</taxon>
        <taxon>Pleurodelinae</taxon>
        <taxon>Pleurodeles</taxon>
    </lineage>
</organism>
<name>A0AAV7QRF9_PLEWA</name>
<sequence length="82" mass="9401">MTVPRDQKPDTPGAQSTAGEQEHPALTLTSGFKWKRKTDKEERCLSKESRIGEERRKSGPQKKVQTKTHGADCRTRRQRRVP</sequence>
<dbReference type="Proteomes" id="UP001066276">
    <property type="component" value="Chromosome 6"/>
</dbReference>
<dbReference type="AlphaFoldDB" id="A0AAV7QRF9"/>
<comment type="caution">
    <text evidence="2">The sequence shown here is derived from an EMBL/GenBank/DDBJ whole genome shotgun (WGS) entry which is preliminary data.</text>
</comment>
<reference evidence="2" key="1">
    <citation type="journal article" date="2022" name="bioRxiv">
        <title>Sequencing and chromosome-scale assembly of the giantPleurodeles waltlgenome.</title>
        <authorList>
            <person name="Brown T."/>
            <person name="Elewa A."/>
            <person name="Iarovenko S."/>
            <person name="Subramanian E."/>
            <person name="Araus A.J."/>
            <person name="Petzold A."/>
            <person name="Susuki M."/>
            <person name="Suzuki K.-i.T."/>
            <person name="Hayashi T."/>
            <person name="Toyoda A."/>
            <person name="Oliveira C."/>
            <person name="Osipova E."/>
            <person name="Leigh N.D."/>
            <person name="Simon A."/>
            <person name="Yun M.H."/>
        </authorList>
    </citation>
    <scope>NUCLEOTIDE SEQUENCE</scope>
    <source>
        <strain evidence="2">20211129_DDA</strain>
        <tissue evidence="2">Liver</tissue>
    </source>
</reference>
<protein>
    <submittedName>
        <fullName evidence="2">Uncharacterized protein</fullName>
    </submittedName>
</protein>
<feature type="region of interest" description="Disordered" evidence="1">
    <location>
        <begin position="1"/>
        <end position="82"/>
    </location>
</feature>
<accession>A0AAV7QRF9</accession>
<gene>
    <name evidence="2" type="ORF">NDU88_007297</name>
</gene>
<evidence type="ECO:0000256" key="1">
    <source>
        <dbReference type="SAM" id="MobiDB-lite"/>
    </source>
</evidence>
<dbReference type="EMBL" id="JANPWB010000010">
    <property type="protein sequence ID" value="KAJ1140960.1"/>
    <property type="molecule type" value="Genomic_DNA"/>
</dbReference>
<evidence type="ECO:0000313" key="2">
    <source>
        <dbReference type="EMBL" id="KAJ1140960.1"/>
    </source>
</evidence>